<keyword evidence="2 7" id="KW-0645">Protease</keyword>
<feature type="chain" id="PRO_5038783390" evidence="8">
    <location>
        <begin position="35"/>
        <end position="1025"/>
    </location>
</feature>
<dbReference type="InterPro" id="IPR015500">
    <property type="entry name" value="Peptidase_S8_subtilisin-rel"/>
</dbReference>
<keyword evidence="4 7" id="KW-0378">Hydrolase</keyword>
<dbReference type="PANTHER" id="PTHR43806:SF11">
    <property type="entry name" value="CEREVISIN-RELATED"/>
    <property type="match status" value="1"/>
</dbReference>
<proteinExistence type="inferred from homology"/>
<evidence type="ECO:0000256" key="8">
    <source>
        <dbReference type="SAM" id="SignalP"/>
    </source>
</evidence>
<keyword evidence="3 8" id="KW-0732">Signal</keyword>
<dbReference type="PROSITE" id="PS51208">
    <property type="entry name" value="AUTOTRANSPORTER"/>
    <property type="match status" value="1"/>
</dbReference>
<dbReference type="CDD" id="cd04848">
    <property type="entry name" value="Peptidases_S8_Autotransporter_serine_protease_like"/>
    <property type="match status" value="1"/>
</dbReference>
<dbReference type="SUPFAM" id="SSF103515">
    <property type="entry name" value="Autotransporter"/>
    <property type="match status" value="1"/>
</dbReference>
<evidence type="ECO:0000256" key="1">
    <source>
        <dbReference type="ARBA" id="ARBA00011073"/>
    </source>
</evidence>
<dbReference type="EMBL" id="CP102774">
    <property type="protein sequence ID" value="UZF85462.1"/>
    <property type="molecule type" value="Genomic_DNA"/>
</dbReference>
<protein>
    <submittedName>
        <fullName evidence="10">S8 family serine peptidase</fullName>
    </submittedName>
</protein>
<name>A0A9E7ZSH5_9HYPH</name>
<keyword evidence="5 7" id="KW-0720">Serine protease</keyword>
<dbReference type="PROSITE" id="PS51892">
    <property type="entry name" value="SUBTILASE"/>
    <property type="match status" value="1"/>
</dbReference>
<dbReference type="GO" id="GO:0004252">
    <property type="term" value="F:serine-type endopeptidase activity"/>
    <property type="evidence" value="ECO:0007669"/>
    <property type="project" value="UniProtKB-UniRule"/>
</dbReference>
<evidence type="ECO:0000256" key="5">
    <source>
        <dbReference type="ARBA" id="ARBA00022825"/>
    </source>
</evidence>
<dbReference type="SUPFAM" id="SSF52743">
    <property type="entry name" value="Subtilisin-like"/>
    <property type="match status" value="1"/>
</dbReference>
<evidence type="ECO:0000256" key="3">
    <source>
        <dbReference type="ARBA" id="ARBA00022729"/>
    </source>
</evidence>
<dbReference type="SMART" id="SM00869">
    <property type="entry name" value="Autotransporter"/>
    <property type="match status" value="1"/>
</dbReference>
<dbReference type="Gene3D" id="3.40.50.200">
    <property type="entry name" value="Peptidase S8/S53 domain"/>
    <property type="match status" value="1"/>
</dbReference>
<feature type="active site" description="Charge relay system" evidence="6 7">
    <location>
        <position position="99"/>
    </location>
</feature>
<dbReference type="NCBIfam" id="TIGR02601">
    <property type="entry name" value="autotrns_rpt"/>
    <property type="match status" value="1"/>
</dbReference>
<dbReference type="PROSITE" id="PS00138">
    <property type="entry name" value="SUBTILASE_SER"/>
    <property type="match status" value="1"/>
</dbReference>
<organism evidence="10">
    <name type="scientific">Bosea sp. NBC_00436</name>
    <dbReference type="NCBI Taxonomy" id="2969620"/>
    <lineage>
        <taxon>Bacteria</taxon>
        <taxon>Pseudomonadati</taxon>
        <taxon>Pseudomonadota</taxon>
        <taxon>Alphaproteobacteria</taxon>
        <taxon>Hyphomicrobiales</taxon>
        <taxon>Boseaceae</taxon>
        <taxon>Bosea</taxon>
    </lineage>
</organism>
<dbReference type="InterPro" id="IPR013425">
    <property type="entry name" value="Autotrns_rpt"/>
</dbReference>
<feature type="signal peptide" evidence="8">
    <location>
        <begin position="1"/>
        <end position="34"/>
    </location>
</feature>
<sequence>MPTIATRRILLRSAFLSATAASLLAALLPVVASASDLPSLPDAFFGRPARNLPRAAMTPAPAYFMTPEYKANYGLAQINAADAYALGLSGKGVLVAVVDSGIDLTHPEFAGRLSPLSRNFGFDLPGPNDILDRDTTSHGTHVAGTIAAAKDGRGMHGVAYNAEILALRAITPSGGDTAAAIRYASEQGAKVLNGSYGPVYPALTLPDGSPNPDYSLVPIQPYHIDGTSAEVSAIRQAGASDMVMVFAAGNEREDQPVIARNPTGAAFYPAIRPENADKNLYVFLDGNDNQINASRLDYSDLQPYTLAVVAVDRDRKIASFSNYCGIAAAWCLAAPGVGILSTVTAANGSSPTEPYNLSSGTSMAAPHVAGAAALVREAFPFMTAPQVVQSILTTATDLGSPEIYGWGLLNVGKAVRGPGQFVQTFDVDTKGYSATFGNDITGVGGLVKRGEGRLELSGRNTYAGGTSVIGGTLALNGSITSAVSVGQQGTLRGTGSIEAGLFSAGTVMPGNSPGTLFVKGPVNFGGTNRFVLDIDGTGTGNGAGNYSRLAAQTASGHVFVDGRIAPVLRGIAGDASNSFTPVSGTAFRVLVAEGGLSGSFSGLDQPADGLPANARFDALYGATGLSLVLTPGSYAALAGLNGNASSVARALDSVRPAAGTRPDANRQEVFDALYTAASGALPGALSSLSGQSYADARMAMMNAQRTVSAALDQRLTAGWSSRYDRLTGLGAASYASLGSAPAESGRVQPAREGTLWGQALYGFGRTSGDANGAGSSFGLAGAMIGAETAAFGTGTIGAALGYTRSNEDPKADAAGGVALDNYSLATYGRVDFGALTLRGSVGASYGKTDIRRTIQFGNAQRGAHGEADSYGFFGTAVAGYRLATLAGLDLSPEAGISLHHSRQDGLTETQAGAFALTLRGQNQTSARSLAGARLSTPVAGDAKLRLDLKAYWSHEFADNVAVLQASLLGAGVVTRSPGAARDGAVIGASLSGFVTPQIEVAGSYDGDLRLGATTHRFSFQAMTRW</sequence>
<dbReference type="GO" id="GO:0006508">
    <property type="term" value="P:proteolysis"/>
    <property type="evidence" value="ECO:0007669"/>
    <property type="project" value="UniProtKB-KW"/>
</dbReference>
<dbReference type="InterPro" id="IPR023827">
    <property type="entry name" value="Peptidase_S8_Asp-AS"/>
</dbReference>
<dbReference type="InterPro" id="IPR022398">
    <property type="entry name" value="Peptidase_S8_His-AS"/>
</dbReference>
<dbReference type="InterPro" id="IPR034061">
    <property type="entry name" value="Peptidases_S8_Autotransporter"/>
</dbReference>
<evidence type="ECO:0000256" key="4">
    <source>
        <dbReference type="ARBA" id="ARBA00022801"/>
    </source>
</evidence>
<dbReference type="InterPro" id="IPR036709">
    <property type="entry name" value="Autotransporte_beta_dom_sf"/>
</dbReference>
<dbReference type="Pfam" id="PF00082">
    <property type="entry name" value="Peptidase_S8"/>
    <property type="match status" value="1"/>
</dbReference>
<evidence type="ECO:0000256" key="7">
    <source>
        <dbReference type="PROSITE-ProRule" id="PRU01240"/>
    </source>
</evidence>
<evidence type="ECO:0000259" key="9">
    <source>
        <dbReference type="PROSITE" id="PS51208"/>
    </source>
</evidence>
<dbReference type="Pfam" id="PF03797">
    <property type="entry name" value="Autotransporter"/>
    <property type="match status" value="1"/>
</dbReference>
<feature type="domain" description="Autotransporter" evidence="9">
    <location>
        <begin position="748"/>
        <end position="1025"/>
    </location>
</feature>
<dbReference type="InterPro" id="IPR005546">
    <property type="entry name" value="Autotransporte_beta"/>
</dbReference>
<dbReference type="PRINTS" id="PR00723">
    <property type="entry name" value="SUBTILISIN"/>
</dbReference>
<dbReference type="PROSITE" id="PS00136">
    <property type="entry name" value="SUBTILASE_ASP"/>
    <property type="match status" value="1"/>
</dbReference>
<accession>A0A9E7ZSH5</accession>
<dbReference type="InterPro" id="IPR006311">
    <property type="entry name" value="TAT_signal"/>
</dbReference>
<reference evidence="10" key="1">
    <citation type="submission" date="2022-08" db="EMBL/GenBank/DDBJ databases">
        <title>Complete Genome Sequences of 2 Bosea sp. soil isolates.</title>
        <authorList>
            <person name="Alvarez Arevalo M."/>
            <person name="Sterndorff E.B."/>
            <person name="Faurdal D."/>
            <person name="Joergensen T.S."/>
            <person name="Weber T."/>
        </authorList>
    </citation>
    <scope>NUCLEOTIDE SEQUENCE</scope>
    <source>
        <strain evidence="10">NBC_00436</strain>
    </source>
</reference>
<dbReference type="InterPro" id="IPR000209">
    <property type="entry name" value="Peptidase_S8/S53_dom"/>
</dbReference>
<dbReference type="PROSITE" id="PS00137">
    <property type="entry name" value="SUBTILASE_HIS"/>
    <property type="match status" value="1"/>
</dbReference>
<dbReference type="Pfam" id="PF12951">
    <property type="entry name" value="PATR"/>
    <property type="match status" value="1"/>
</dbReference>
<comment type="similarity">
    <text evidence="1 7">Belongs to the peptidase S8 family.</text>
</comment>
<evidence type="ECO:0000256" key="6">
    <source>
        <dbReference type="PIRSR" id="PIRSR615500-1"/>
    </source>
</evidence>
<dbReference type="PROSITE" id="PS51318">
    <property type="entry name" value="TAT"/>
    <property type="match status" value="1"/>
</dbReference>
<feature type="active site" description="Charge relay system" evidence="6 7">
    <location>
        <position position="362"/>
    </location>
</feature>
<feature type="active site" description="Charge relay system" evidence="6 7">
    <location>
        <position position="138"/>
    </location>
</feature>
<dbReference type="AlphaFoldDB" id="A0A9E7ZSH5"/>
<dbReference type="InterPro" id="IPR036852">
    <property type="entry name" value="Peptidase_S8/S53_dom_sf"/>
</dbReference>
<dbReference type="Gene3D" id="2.40.128.130">
    <property type="entry name" value="Autotransporter beta-domain"/>
    <property type="match status" value="1"/>
</dbReference>
<dbReference type="PANTHER" id="PTHR43806">
    <property type="entry name" value="PEPTIDASE S8"/>
    <property type="match status" value="1"/>
</dbReference>
<dbReference type="InterPro" id="IPR050131">
    <property type="entry name" value="Peptidase_S8_subtilisin-like"/>
</dbReference>
<evidence type="ECO:0000256" key="2">
    <source>
        <dbReference type="ARBA" id="ARBA00022670"/>
    </source>
</evidence>
<evidence type="ECO:0000313" key="10">
    <source>
        <dbReference type="EMBL" id="UZF85462.1"/>
    </source>
</evidence>
<gene>
    <name evidence="10" type="ORF">NWE54_16705</name>
</gene>
<dbReference type="InterPro" id="IPR023828">
    <property type="entry name" value="Peptidase_S8_Ser-AS"/>
</dbReference>